<accession>A0ABY7DRJ2</accession>
<evidence type="ECO:0000256" key="5">
    <source>
        <dbReference type="ARBA" id="ARBA00022692"/>
    </source>
</evidence>
<gene>
    <name evidence="14" type="ORF">MAR_023589</name>
</gene>
<evidence type="ECO:0000256" key="6">
    <source>
        <dbReference type="ARBA" id="ARBA00022729"/>
    </source>
</evidence>
<evidence type="ECO:0000256" key="7">
    <source>
        <dbReference type="ARBA" id="ARBA00022989"/>
    </source>
</evidence>
<dbReference type="InterPro" id="IPR006201">
    <property type="entry name" value="Neur_channel"/>
</dbReference>
<feature type="transmembrane region" description="Helical" evidence="11">
    <location>
        <begin position="145"/>
        <end position="171"/>
    </location>
</feature>
<organism evidence="14 15">
    <name type="scientific">Mya arenaria</name>
    <name type="common">Soft-shell clam</name>
    <dbReference type="NCBI Taxonomy" id="6604"/>
    <lineage>
        <taxon>Eukaryota</taxon>
        <taxon>Metazoa</taxon>
        <taxon>Spiralia</taxon>
        <taxon>Lophotrochozoa</taxon>
        <taxon>Mollusca</taxon>
        <taxon>Bivalvia</taxon>
        <taxon>Autobranchia</taxon>
        <taxon>Heteroconchia</taxon>
        <taxon>Euheterodonta</taxon>
        <taxon>Imparidentia</taxon>
        <taxon>Neoheterodontei</taxon>
        <taxon>Myida</taxon>
        <taxon>Myoidea</taxon>
        <taxon>Myidae</taxon>
        <taxon>Mya</taxon>
    </lineage>
</organism>
<dbReference type="Pfam" id="PF02932">
    <property type="entry name" value="Neur_chan_memb"/>
    <property type="match status" value="1"/>
</dbReference>
<evidence type="ECO:0000256" key="2">
    <source>
        <dbReference type="ARBA" id="ARBA00004236"/>
    </source>
</evidence>
<reference evidence="14" key="1">
    <citation type="submission" date="2022-11" db="EMBL/GenBank/DDBJ databases">
        <title>Centuries of genome instability and evolution in soft-shell clam transmissible cancer (bioRxiv).</title>
        <authorList>
            <person name="Hart S.F.M."/>
            <person name="Yonemitsu M.A."/>
            <person name="Giersch R.M."/>
            <person name="Beal B.F."/>
            <person name="Arriagada G."/>
            <person name="Davis B.W."/>
            <person name="Ostrander E.A."/>
            <person name="Goff S.P."/>
            <person name="Metzger M.J."/>
        </authorList>
    </citation>
    <scope>NUCLEOTIDE SEQUENCE</scope>
    <source>
        <strain evidence="14">MELC-2E11</strain>
        <tissue evidence="14">Siphon/mantle</tissue>
    </source>
</reference>
<keyword evidence="4" id="KW-1003">Cell membrane</keyword>
<dbReference type="Pfam" id="PF02931">
    <property type="entry name" value="Neur_chan_LBD"/>
    <property type="match status" value="1"/>
</dbReference>
<keyword evidence="6" id="KW-0732">Signal</keyword>
<feature type="domain" description="Neurotransmitter-gated ion-channel ligand-binding" evidence="12">
    <location>
        <begin position="1"/>
        <end position="78"/>
    </location>
</feature>
<evidence type="ECO:0000256" key="9">
    <source>
        <dbReference type="ARBA" id="ARBA00023136"/>
    </source>
</evidence>
<protein>
    <submittedName>
        <fullName evidence="14">GLRA2-like protein</fullName>
    </submittedName>
</protein>
<evidence type="ECO:0000256" key="3">
    <source>
        <dbReference type="ARBA" id="ARBA00022448"/>
    </source>
</evidence>
<evidence type="ECO:0000256" key="4">
    <source>
        <dbReference type="ARBA" id="ARBA00022475"/>
    </source>
</evidence>
<evidence type="ECO:0000259" key="13">
    <source>
        <dbReference type="Pfam" id="PF02932"/>
    </source>
</evidence>
<keyword evidence="7 11" id="KW-1133">Transmembrane helix</keyword>
<name>A0ABY7DRJ2_MYAAR</name>
<feature type="domain" description="Neurotransmitter-gated ion-channel transmembrane" evidence="13">
    <location>
        <begin position="88"/>
        <end position="163"/>
    </location>
</feature>
<dbReference type="Proteomes" id="UP001164746">
    <property type="component" value="Chromosome 3"/>
</dbReference>
<evidence type="ECO:0000256" key="1">
    <source>
        <dbReference type="ARBA" id="ARBA00004141"/>
    </source>
</evidence>
<evidence type="ECO:0000256" key="11">
    <source>
        <dbReference type="SAM" id="Phobius"/>
    </source>
</evidence>
<evidence type="ECO:0000256" key="10">
    <source>
        <dbReference type="ARBA" id="ARBA00023303"/>
    </source>
</evidence>
<keyword evidence="5 11" id="KW-0812">Transmembrane</keyword>
<dbReference type="InterPro" id="IPR036719">
    <property type="entry name" value="Neuro-gated_channel_TM_sf"/>
</dbReference>
<dbReference type="PANTHER" id="PTHR18945">
    <property type="entry name" value="NEUROTRANSMITTER GATED ION CHANNEL"/>
    <property type="match status" value="1"/>
</dbReference>
<dbReference type="InterPro" id="IPR036734">
    <property type="entry name" value="Neur_chan_lig-bd_sf"/>
</dbReference>
<comment type="subcellular location">
    <subcellularLocation>
        <location evidence="2">Cell membrane</location>
    </subcellularLocation>
    <subcellularLocation>
        <location evidence="1">Membrane</location>
        <topology evidence="1">Multi-pass membrane protein</topology>
    </subcellularLocation>
</comment>
<evidence type="ECO:0000313" key="15">
    <source>
        <dbReference type="Proteomes" id="UP001164746"/>
    </source>
</evidence>
<evidence type="ECO:0000313" key="14">
    <source>
        <dbReference type="EMBL" id="WAQ99216.1"/>
    </source>
</evidence>
<evidence type="ECO:0000256" key="8">
    <source>
        <dbReference type="ARBA" id="ARBA00023065"/>
    </source>
</evidence>
<dbReference type="InterPro" id="IPR006029">
    <property type="entry name" value="Neurotrans-gated_channel_TM"/>
</dbReference>
<dbReference type="InterPro" id="IPR038050">
    <property type="entry name" value="Neuro_actylchol_rec"/>
</dbReference>
<dbReference type="SUPFAM" id="SSF63712">
    <property type="entry name" value="Nicotinic receptor ligand binding domain-like"/>
    <property type="match status" value="1"/>
</dbReference>
<feature type="transmembrane region" description="Helical" evidence="11">
    <location>
        <begin position="183"/>
        <end position="203"/>
    </location>
</feature>
<dbReference type="InterPro" id="IPR006028">
    <property type="entry name" value="GABAA/Glycine_rcpt"/>
</dbReference>
<keyword evidence="15" id="KW-1185">Reference proteome</keyword>
<dbReference type="EMBL" id="CP111014">
    <property type="protein sequence ID" value="WAQ99216.1"/>
    <property type="molecule type" value="Genomic_DNA"/>
</dbReference>
<sequence>MNLQYYPFDSQTCPLYLGSFGYTDANINLDWRKQDPVHIKENEMPKFDLRSEVELQDYISQAITGSFSTLRVDFFLDRQIGFFWLQIFIPSLLLVVLSWVSFWVDPKAVPARVSLGVTCVLTLTTQSSGTRQLLPPVSYVKAIDVWMFVCLVFVFAALLEFAYAVCFKVFAEAGEARAKKVDIISRALFPGVFCIFLSVFFLACGLAS</sequence>
<evidence type="ECO:0000259" key="12">
    <source>
        <dbReference type="Pfam" id="PF02931"/>
    </source>
</evidence>
<dbReference type="PRINTS" id="PR00253">
    <property type="entry name" value="GABAARECEPTR"/>
</dbReference>
<dbReference type="CDD" id="cd19049">
    <property type="entry name" value="LGIC_TM_anion"/>
    <property type="match status" value="1"/>
</dbReference>
<dbReference type="SUPFAM" id="SSF90112">
    <property type="entry name" value="Neurotransmitter-gated ion-channel transmembrane pore"/>
    <property type="match status" value="1"/>
</dbReference>
<feature type="transmembrane region" description="Helical" evidence="11">
    <location>
        <begin position="81"/>
        <end position="104"/>
    </location>
</feature>
<keyword evidence="10" id="KW-0407">Ion channel</keyword>
<keyword evidence="9 11" id="KW-0472">Membrane</keyword>
<keyword evidence="8" id="KW-0406">Ion transport</keyword>
<dbReference type="Gene3D" id="1.20.58.390">
    <property type="entry name" value="Neurotransmitter-gated ion-channel transmembrane domain"/>
    <property type="match status" value="1"/>
</dbReference>
<dbReference type="Gene3D" id="2.70.170.10">
    <property type="entry name" value="Neurotransmitter-gated ion-channel ligand-binding domain"/>
    <property type="match status" value="1"/>
</dbReference>
<dbReference type="InterPro" id="IPR006202">
    <property type="entry name" value="Neur_chan_lig-bd"/>
</dbReference>
<proteinExistence type="predicted"/>
<keyword evidence="3" id="KW-0813">Transport</keyword>